<evidence type="ECO:0000256" key="3">
    <source>
        <dbReference type="ARBA" id="ARBA00023163"/>
    </source>
</evidence>
<dbReference type="EMBL" id="JAINZZ010000015">
    <property type="protein sequence ID" value="MBY8878919.1"/>
    <property type="molecule type" value="Genomic_DNA"/>
</dbReference>
<dbReference type="InterPro" id="IPR012318">
    <property type="entry name" value="HTH_CRP"/>
</dbReference>
<dbReference type="SMART" id="SM00418">
    <property type="entry name" value="HTH_ARSR"/>
    <property type="match status" value="1"/>
</dbReference>
<dbReference type="PANTHER" id="PTHR43132">
    <property type="entry name" value="ARSENICAL RESISTANCE OPERON REPRESSOR ARSR-RELATED"/>
    <property type="match status" value="1"/>
</dbReference>
<dbReference type="RefSeq" id="WP_222963053.1">
    <property type="nucleotide sequence ID" value="NZ_JAINZZ010000015.1"/>
</dbReference>
<evidence type="ECO:0000259" key="4">
    <source>
        <dbReference type="SMART" id="SM00418"/>
    </source>
</evidence>
<dbReference type="InterPro" id="IPR036388">
    <property type="entry name" value="WH-like_DNA-bd_sf"/>
</dbReference>
<proteinExistence type="predicted"/>
<organism evidence="5 6">
    <name type="scientific">Actinacidiphila acidipaludis</name>
    <dbReference type="NCBI Taxonomy" id="2873382"/>
    <lineage>
        <taxon>Bacteria</taxon>
        <taxon>Bacillati</taxon>
        <taxon>Actinomycetota</taxon>
        <taxon>Actinomycetes</taxon>
        <taxon>Kitasatosporales</taxon>
        <taxon>Streptomycetaceae</taxon>
        <taxon>Actinacidiphila</taxon>
    </lineage>
</organism>
<dbReference type="InterPro" id="IPR036390">
    <property type="entry name" value="WH_DNA-bd_sf"/>
</dbReference>
<dbReference type="PANTHER" id="PTHR43132:SF8">
    <property type="entry name" value="HTH-TYPE TRANSCRIPTIONAL REGULATOR KMTR"/>
    <property type="match status" value="1"/>
</dbReference>
<evidence type="ECO:0000256" key="2">
    <source>
        <dbReference type="ARBA" id="ARBA00023125"/>
    </source>
</evidence>
<name>A0ABS7Q705_9ACTN</name>
<sequence length="336" mass="36083">MALRIHFTAEDLARVALVRCADMLWELVLSLAVLQNPQVPAVFRPWRSRASGALAAPGLSRPTRLLTTLVGPVGDFPDFLTPHHHTAGLPQAVDAVRSTPGEALRADLAGVFRDRRPPSWVRELAGGQPRRLAAVADAMRAYGRTVLLPQQRAIDTAVDADRSLRAHDLLHGGVHALLRGLPPPLRWSPPVLESDYPADRDLYLAGRGLTLVPAYFCWGAPVTFIDPELPPVLVYPVARAEPHARQAPGRLAELLGRTRAEALQELVVPLSTTELACRLGVSVPSASRHAAVLREAGLITSTRHGNTVVHVASALGRGLLGRVPGDDGPPAAGRWP</sequence>
<dbReference type="InterPro" id="IPR001845">
    <property type="entry name" value="HTH_ArsR_DNA-bd_dom"/>
</dbReference>
<evidence type="ECO:0000313" key="5">
    <source>
        <dbReference type="EMBL" id="MBY8878919.1"/>
    </source>
</evidence>
<keyword evidence="3" id="KW-0804">Transcription</keyword>
<dbReference type="InterPro" id="IPR011991">
    <property type="entry name" value="ArsR-like_HTH"/>
</dbReference>
<dbReference type="CDD" id="cd00090">
    <property type="entry name" value="HTH_ARSR"/>
    <property type="match status" value="1"/>
</dbReference>
<dbReference type="Proteomes" id="UP000778578">
    <property type="component" value="Unassembled WGS sequence"/>
</dbReference>
<accession>A0ABS7Q705</accession>
<reference evidence="5 6" key="1">
    <citation type="submission" date="2021-08" db="EMBL/GenBank/DDBJ databases">
        <title>WGS of actinomycetes from Thailand.</title>
        <authorList>
            <person name="Thawai C."/>
        </authorList>
    </citation>
    <scope>NUCLEOTIDE SEQUENCE [LARGE SCALE GENOMIC DNA]</scope>
    <source>
        <strain evidence="5 6">PLK6-54</strain>
    </source>
</reference>
<gene>
    <name evidence="5" type="ORF">K7862_14905</name>
</gene>
<dbReference type="Gene3D" id="1.10.10.10">
    <property type="entry name" value="Winged helix-like DNA-binding domain superfamily/Winged helix DNA-binding domain"/>
    <property type="match status" value="1"/>
</dbReference>
<protein>
    <submittedName>
        <fullName evidence="5">Winged helix-turn-helix domain-containing protein</fullName>
    </submittedName>
</protein>
<feature type="domain" description="HTH arsR-type" evidence="4">
    <location>
        <begin position="250"/>
        <end position="324"/>
    </location>
</feature>
<keyword evidence="2" id="KW-0238">DNA-binding</keyword>
<dbReference type="InterPro" id="IPR051011">
    <property type="entry name" value="Metal_resp_trans_reg"/>
</dbReference>
<dbReference type="SUPFAM" id="SSF46785">
    <property type="entry name" value="Winged helix' DNA-binding domain"/>
    <property type="match status" value="1"/>
</dbReference>
<keyword evidence="6" id="KW-1185">Reference proteome</keyword>
<evidence type="ECO:0000256" key="1">
    <source>
        <dbReference type="ARBA" id="ARBA00023015"/>
    </source>
</evidence>
<evidence type="ECO:0000313" key="6">
    <source>
        <dbReference type="Proteomes" id="UP000778578"/>
    </source>
</evidence>
<keyword evidence="1" id="KW-0805">Transcription regulation</keyword>
<comment type="caution">
    <text evidence="5">The sequence shown here is derived from an EMBL/GenBank/DDBJ whole genome shotgun (WGS) entry which is preliminary data.</text>
</comment>
<dbReference type="Pfam" id="PF13545">
    <property type="entry name" value="HTH_Crp_2"/>
    <property type="match status" value="1"/>
</dbReference>